<sequence length="352" mass="38588">MLNNNFDQPLCIGPHRLMPGQRQTIDLPVGHLVTHQVLDLTVHVRRGENPGPRLLVTAAIHGDEINGTEAIRRLLNRRMRHLAGDLILIPVVNLPAFVNRSRYLPDRRDLNRLFPGSKNGSFGARLADLLTKEIATQCTHAIDLHTGAVNRPNLPQIRYSDDVPGAKELAEAFCAPVTIASSVREGSFRDVFGRQGMVQLMYEGGEAGILEPAPVQLAINGVLSVMRHLQMLPQPKRTETRGKTVFCEQTTWQRAPRGGLFLPSVNLGAFVEEGMILGKIGDPLGRQKTPIFATHSGVVIGRLRNGVIDEGDGIFHIGLTRREGAIAKSIQAAEADLDHGLDHPVFDEDVES</sequence>
<dbReference type="InterPro" id="IPR053138">
    <property type="entry name" value="N-alpha-Ac-DABA_deacetylase"/>
</dbReference>
<keyword evidence="4" id="KW-0862">Zinc</keyword>
<dbReference type="CDD" id="cd06251">
    <property type="entry name" value="M14_ASTE_ASPA-like"/>
    <property type="match status" value="1"/>
</dbReference>
<dbReference type="OrthoDB" id="9782876at2"/>
<evidence type="ECO:0000256" key="4">
    <source>
        <dbReference type="ARBA" id="ARBA00022833"/>
    </source>
</evidence>
<evidence type="ECO:0000256" key="2">
    <source>
        <dbReference type="ARBA" id="ARBA00022723"/>
    </source>
</evidence>
<organism evidence="6 7">
    <name type="scientific">Crateriforma conspicua</name>
    <dbReference type="NCBI Taxonomy" id="2527996"/>
    <lineage>
        <taxon>Bacteria</taxon>
        <taxon>Pseudomonadati</taxon>
        <taxon>Planctomycetota</taxon>
        <taxon>Planctomycetia</taxon>
        <taxon>Planctomycetales</taxon>
        <taxon>Planctomycetaceae</taxon>
        <taxon>Crateriforma</taxon>
    </lineage>
</organism>
<dbReference type="PANTHER" id="PTHR37326">
    <property type="entry name" value="BLL3975 PROTEIN"/>
    <property type="match status" value="1"/>
</dbReference>
<dbReference type="Pfam" id="PF24827">
    <property type="entry name" value="AstE_AspA_cat"/>
    <property type="match status" value="1"/>
</dbReference>
<evidence type="ECO:0000313" key="6">
    <source>
        <dbReference type="EMBL" id="TWT69978.1"/>
    </source>
</evidence>
<dbReference type="GO" id="GO:0016788">
    <property type="term" value="F:hydrolase activity, acting on ester bonds"/>
    <property type="evidence" value="ECO:0007669"/>
    <property type="project" value="InterPro"/>
</dbReference>
<dbReference type="RefSeq" id="WP_145300599.1">
    <property type="nucleotide sequence ID" value="NZ_CP036319.1"/>
</dbReference>
<dbReference type="Gene3D" id="3.40.630.10">
    <property type="entry name" value="Zn peptidases"/>
    <property type="match status" value="1"/>
</dbReference>
<dbReference type="GO" id="GO:0016811">
    <property type="term" value="F:hydrolase activity, acting on carbon-nitrogen (but not peptide) bonds, in linear amides"/>
    <property type="evidence" value="ECO:0007669"/>
    <property type="project" value="InterPro"/>
</dbReference>
<proteinExistence type="predicted"/>
<keyword evidence="7" id="KW-1185">Reference proteome</keyword>
<dbReference type="InterPro" id="IPR043795">
    <property type="entry name" value="N-alpha-Ac-DABA-like"/>
</dbReference>
<comment type="caution">
    <text evidence="6">The sequence shown here is derived from an EMBL/GenBank/DDBJ whole genome shotgun (WGS) entry which is preliminary data.</text>
</comment>
<gene>
    <name evidence="6" type="ORF">Pan14r_22750</name>
</gene>
<dbReference type="EMBL" id="SJPL01000001">
    <property type="protein sequence ID" value="TWT69978.1"/>
    <property type="molecule type" value="Genomic_DNA"/>
</dbReference>
<accession>A0A5C5Y4T1</accession>
<dbReference type="PIRSF" id="PIRSF039012">
    <property type="entry name" value="ASP"/>
    <property type="match status" value="1"/>
</dbReference>
<feature type="domain" description="Succinylglutamate desuccinylase/Aspartoacylase catalytic" evidence="5">
    <location>
        <begin position="50"/>
        <end position="229"/>
    </location>
</feature>
<protein>
    <submittedName>
        <fullName evidence="6">Succinylglutamate desuccinylase / Aspartoacylase family protein</fullName>
    </submittedName>
</protein>
<dbReference type="PANTHER" id="PTHR37326:SF2">
    <property type="entry name" value="SUCCINYLGLUTAMATE DESUCCINYLASE_ASPARTOACYLASE FAMILY PROTEIN"/>
    <property type="match status" value="1"/>
</dbReference>
<dbReference type="AlphaFoldDB" id="A0A5C5Y4T1"/>
<dbReference type="SUPFAM" id="SSF53187">
    <property type="entry name" value="Zn-dependent exopeptidases"/>
    <property type="match status" value="1"/>
</dbReference>
<evidence type="ECO:0000259" key="5">
    <source>
        <dbReference type="Pfam" id="PF24827"/>
    </source>
</evidence>
<evidence type="ECO:0000256" key="1">
    <source>
        <dbReference type="ARBA" id="ARBA00001947"/>
    </source>
</evidence>
<keyword evidence="2" id="KW-0479">Metal-binding</keyword>
<reference evidence="6 7" key="1">
    <citation type="submission" date="2019-02" db="EMBL/GenBank/DDBJ databases">
        <title>Deep-cultivation of Planctomycetes and their phenomic and genomic characterization uncovers novel biology.</title>
        <authorList>
            <person name="Wiegand S."/>
            <person name="Jogler M."/>
            <person name="Boedeker C."/>
            <person name="Pinto D."/>
            <person name="Vollmers J."/>
            <person name="Rivas-Marin E."/>
            <person name="Kohn T."/>
            <person name="Peeters S.H."/>
            <person name="Heuer A."/>
            <person name="Rast P."/>
            <person name="Oberbeckmann S."/>
            <person name="Bunk B."/>
            <person name="Jeske O."/>
            <person name="Meyerdierks A."/>
            <person name="Storesund J.E."/>
            <person name="Kallscheuer N."/>
            <person name="Luecker S."/>
            <person name="Lage O.M."/>
            <person name="Pohl T."/>
            <person name="Merkel B.J."/>
            <person name="Hornburger P."/>
            <person name="Mueller R.-W."/>
            <person name="Bruemmer F."/>
            <person name="Labrenz M."/>
            <person name="Spormann A.M."/>
            <person name="Op Den Camp H."/>
            <person name="Overmann J."/>
            <person name="Amann R."/>
            <person name="Jetten M.S.M."/>
            <person name="Mascher T."/>
            <person name="Medema M.H."/>
            <person name="Devos D.P."/>
            <person name="Kaster A.-K."/>
            <person name="Ovreas L."/>
            <person name="Rohde M."/>
            <person name="Galperin M.Y."/>
            <person name="Jogler C."/>
        </authorList>
    </citation>
    <scope>NUCLEOTIDE SEQUENCE [LARGE SCALE GENOMIC DNA]</scope>
    <source>
        <strain evidence="6 7">Pan14r</strain>
    </source>
</reference>
<dbReference type="InterPro" id="IPR055438">
    <property type="entry name" value="AstE_AspA_cat"/>
</dbReference>
<evidence type="ECO:0000313" key="7">
    <source>
        <dbReference type="Proteomes" id="UP000317238"/>
    </source>
</evidence>
<dbReference type="GO" id="GO:0046872">
    <property type="term" value="F:metal ion binding"/>
    <property type="evidence" value="ECO:0007669"/>
    <property type="project" value="UniProtKB-KW"/>
</dbReference>
<name>A0A5C5Y4T1_9PLAN</name>
<comment type="cofactor">
    <cofactor evidence="1">
        <name>Zn(2+)</name>
        <dbReference type="ChEBI" id="CHEBI:29105"/>
    </cofactor>
</comment>
<evidence type="ECO:0000256" key="3">
    <source>
        <dbReference type="ARBA" id="ARBA00022801"/>
    </source>
</evidence>
<keyword evidence="3" id="KW-0378">Hydrolase</keyword>
<dbReference type="Proteomes" id="UP000317238">
    <property type="component" value="Unassembled WGS sequence"/>
</dbReference>